<dbReference type="RefSeq" id="WP_072300308.1">
    <property type="nucleotide sequence ID" value="NZ_FPIP01000004.1"/>
</dbReference>
<dbReference type="InterPro" id="IPR015424">
    <property type="entry name" value="PyrdxlP-dep_Trfase"/>
</dbReference>
<evidence type="ECO:0000313" key="4">
    <source>
        <dbReference type="EMBL" id="SFW35350.1"/>
    </source>
</evidence>
<dbReference type="InterPro" id="IPR015422">
    <property type="entry name" value="PyrdxlP-dep_Trfase_small"/>
</dbReference>
<dbReference type="CDD" id="cd00609">
    <property type="entry name" value="AAT_like"/>
    <property type="match status" value="1"/>
</dbReference>
<accession>A0A1K1NLP2</accession>
<keyword evidence="2" id="KW-0663">Pyridoxal phosphate</keyword>
<dbReference type="InterPro" id="IPR004839">
    <property type="entry name" value="Aminotransferase_I/II_large"/>
</dbReference>
<dbReference type="GO" id="GO:0003824">
    <property type="term" value="F:catalytic activity"/>
    <property type="evidence" value="ECO:0007669"/>
    <property type="project" value="UniProtKB-ARBA"/>
</dbReference>
<name>A0A1K1NLP2_RUMFL</name>
<sequence length="344" mass="38439">MIQQHGGNIGQLSNILDFSANINPLGSPESVKKAVAETVCDIEKYPDPYCTELRDRLGEHERISAENIVCGNGADDLIFRIVYAFRPERALICVPTFSEYSRALSETGCEIQEHILDEELDFELGESILTNLDRSLDMCFICTPNNPTGRLIAPEILAKISVKCLENNIILVCDECFMGFVEDSENYSLRQFLNEKCIILKAFTKLFAMAGIRLGYAVCGSSRIAERIQQSGQFWSVSALAQTAGIAALDETEYVNKTVRYITEERRFLAAELAKIGVKVYDGAANFLMFLSRIELAEELLAEGILIRDCANFSGLTEGFYRVAVRTHDENIRLINAVRRCLNG</sequence>
<evidence type="ECO:0000313" key="5">
    <source>
        <dbReference type="Proteomes" id="UP000183461"/>
    </source>
</evidence>
<dbReference type="AlphaFoldDB" id="A0A1K1NLP2"/>
<comment type="cofactor">
    <cofactor evidence="1">
        <name>pyridoxal 5'-phosphate</name>
        <dbReference type="ChEBI" id="CHEBI:597326"/>
    </cofactor>
</comment>
<dbReference type="GO" id="GO:0030170">
    <property type="term" value="F:pyridoxal phosphate binding"/>
    <property type="evidence" value="ECO:0007669"/>
    <property type="project" value="InterPro"/>
</dbReference>
<dbReference type="InterPro" id="IPR015421">
    <property type="entry name" value="PyrdxlP-dep_Trfase_major"/>
</dbReference>
<evidence type="ECO:0000256" key="1">
    <source>
        <dbReference type="ARBA" id="ARBA00001933"/>
    </source>
</evidence>
<dbReference type="Proteomes" id="UP000183461">
    <property type="component" value="Unassembled WGS sequence"/>
</dbReference>
<dbReference type="Gene3D" id="3.40.640.10">
    <property type="entry name" value="Type I PLP-dependent aspartate aminotransferase-like (Major domain)"/>
    <property type="match status" value="1"/>
</dbReference>
<protein>
    <submittedName>
        <fullName evidence="4">L-threonine O-3-phosphate decarboxylase</fullName>
    </submittedName>
</protein>
<dbReference type="SUPFAM" id="SSF53383">
    <property type="entry name" value="PLP-dependent transferases"/>
    <property type="match status" value="1"/>
</dbReference>
<reference evidence="4 5" key="1">
    <citation type="submission" date="2016-11" db="EMBL/GenBank/DDBJ databases">
        <authorList>
            <person name="Jaros S."/>
            <person name="Januszkiewicz K."/>
            <person name="Wedrychowicz H."/>
        </authorList>
    </citation>
    <scope>NUCLEOTIDE SEQUENCE [LARGE SCALE GENOMIC DNA]</scope>
    <source>
        <strain evidence="4 5">YL228</strain>
    </source>
</reference>
<organism evidence="4 5">
    <name type="scientific">Ruminococcus flavefaciens</name>
    <dbReference type="NCBI Taxonomy" id="1265"/>
    <lineage>
        <taxon>Bacteria</taxon>
        <taxon>Bacillati</taxon>
        <taxon>Bacillota</taxon>
        <taxon>Clostridia</taxon>
        <taxon>Eubacteriales</taxon>
        <taxon>Oscillospiraceae</taxon>
        <taxon>Ruminococcus</taxon>
    </lineage>
</organism>
<dbReference type="PANTHER" id="PTHR42885:SF1">
    <property type="entry name" value="THREONINE-PHOSPHATE DECARBOXYLASE"/>
    <property type="match status" value="1"/>
</dbReference>
<evidence type="ECO:0000256" key="2">
    <source>
        <dbReference type="ARBA" id="ARBA00022898"/>
    </source>
</evidence>
<proteinExistence type="predicted"/>
<gene>
    <name evidence="4" type="ORF">SAMN02910280_2057</name>
</gene>
<dbReference type="Gene3D" id="3.90.1150.10">
    <property type="entry name" value="Aspartate Aminotransferase, domain 1"/>
    <property type="match status" value="1"/>
</dbReference>
<dbReference type="EMBL" id="FPIP01000004">
    <property type="protein sequence ID" value="SFW35350.1"/>
    <property type="molecule type" value="Genomic_DNA"/>
</dbReference>
<evidence type="ECO:0000259" key="3">
    <source>
        <dbReference type="Pfam" id="PF00155"/>
    </source>
</evidence>
<dbReference type="Pfam" id="PF00155">
    <property type="entry name" value="Aminotran_1_2"/>
    <property type="match status" value="1"/>
</dbReference>
<dbReference type="PANTHER" id="PTHR42885">
    <property type="entry name" value="HISTIDINOL-PHOSPHATE AMINOTRANSFERASE-RELATED"/>
    <property type="match status" value="1"/>
</dbReference>
<feature type="domain" description="Aminotransferase class I/classII large" evidence="3">
    <location>
        <begin position="14"/>
        <end position="337"/>
    </location>
</feature>